<comment type="caution">
    <text evidence="1">The sequence shown here is derived from an EMBL/GenBank/DDBJ whole genome shotgun (WGS) entry which is preliminary data.</text>
</comment>
<accession>A0AAE1FGU0</accession>
<gene>
    <name evidence="1" type="ORF">Pcinc_021724</name>
</gene>
<proteinExistence type="predicted"/>
<dbReference type="AlphaFoldDB" id="A0AAE1FGU0"/>
<sequence length="128" mass="14462">MPLRNQPPTLQKATMLSIARNFDYICYGAKTREQMCKMIHDDTYTDVEGPFKNLPGTILTDLLATYRTDTKSRKLSRTQYHALVHPHIENMTLASSDGEAIAAFTLILARCQVHSGTSVYCVLYFSNL</sequence>
<evidence type="ECO:0000313" key="2">
    <source>
        <dbReference type="Proteomes" id="UP001286313"/>
    </source>
</evidence>
<name>A0AAE1FGU0_PETCI</name>
<evidence type="ECO:0000313" key="1">
    <source>
        <dbReference type="EMBL" id="KAK3873251.1"/>
    </source>
</evidence>
<organism evidence="1 2">
    <name type="scientific">Petrolisthes cinctipes</name>
    <name type="common">Flat porcelain crab</name>
    <dbReference type="NCBI Taxonomy" id="88211"/>
    <lineage>
        <taxon>Eukaryota</taxon>
        <taxon>Metazoa</taxon>
        <taxon>Ecdysozoa</taxon>
        <taxon>Arthropoda</taxon>
        <taxon>Crustacea</taxon>
        <taxon>Multicrustacea</taxon>
        <taxon>Malacostraca</taxon>
        <taxon>Eumalacostraca</taxon>
        <taxon>Eucarida</taxon>
        <taxon>Decapoda</taxon>
        <taxon>Pleocyemata</taxon>
        <taxon>Anomura</taxon>
        <taxon>Galatheoidea</taxon>
        <taxon>Porcellanidae</taxon>
        <taxon>Petrolisthes</taxon>
    </lineage>
</organism>
<dbReference type="EMBL" id="JAWQEG010002243">
    <property type="protein sequence ID" value="KAK3873251.1"/>
    <property type="molecule type" value="Genomic_DNA"/>
</dbReference>
<keyword evidence="2" id="KW-1185">Reference proteome</keyword>
<reference evidence="1" key="1">
    <citation type="submission" date="2023-10" db="EMBL/GenBank/DDBJ databases">
        <title>Genome assemblies of two species of porcelain crab, Petrolisthes cinctipes and Petrolisthes manimaculis (Anomura: Porcellanidae).</title>
        <authorList>
            <person name="Angst P."/>
        </authorList>
    </citation>
    <scope>NUCLEOTIDE SEQUENCE</scope>
    <source>
        <strain evidence="1">PB745_01</strain>
        <tissue evidence="1">Gill</tissue>
    </source>
</reference>
<dbReference type="Proteomes" id="UP001286313">
    <property type="component" value="Unassembled WGS sequence"/>
</dbReference>
<protein>
    <submittedName>
        <fullName evidence="1">Uncharacterized protein</fullName>
    </submittedName>
</protein>